<keyword evidence="4" id="KW-1185">Reference proteome</keyword>
<dbReference type="GO" id="GO:0000785">
    <property type="term" value="C:chromatin"/>
    <property type="evidence" value="ECO:0007669"/>
    <property type="project" value="TreeGrafter"/>
</dbReference>
<dbReference type="EMBL" id="ML995861">
    <property type="protein sequence ID" value="KAF2767103.1"/>
    <property type="molecule type" value="Genomic_DNA"/>
</dbReference>
<dbReference type="PROSITE" id="PS51425">
    <property type="entry name" value="SCD"/>
    <property type="match status" value="1"/>
</dbReference>
<dbReference type="Pfam" id="PF21581">
    <property type="entry name" value="SCD"/>
    <property type="match status" value="1"/>
</dbReference>
<dbReference type="GO" id="GO:0003682">
    <property type="term" value="F:chromatin binding"/>
    <property type="evidence" value="ECO:0007669"/>
    <property type="project" value="TreeGrafter"/>
</dbReference>
<evidence type="ECO:0000313" key="4">
    <source>
        <dbReference type="Proteomes" id="UP000799436"/>
    </source>
</evidence>
<dbReference type="Proteomes" id="UP000799436">
    <property type="component" value="Unassembled WGS sequence"/>
</dbReference>
<dbReference type="InterPro" id="IPR020839">
    <property type="entry name" value="SCD"/>
</dbReference>
<accession>A0A6G1L2E5</accession>
<sequence>PAPKKTKVNGASLPYRNVTGGAKKRAAPKKAKAVNVDEAAAVGGLYAEVFASGETLENVAGAWIQRFEEHESNALAEVVNFVLKCAGCDVQVTDHDIEDPDAVTSRLDDIRAEYQATEPTDYPLITKGKIAASVRQGLTGFFNALVKALAVKGTFYENPVLMENVQVWISTMSSAPNRSFRHTATVASLCITSALCEIAHDNVDAIADYQRHAEAERKKARPNQGRVKHIEEQAKEAIAKQEFIEPQLDDWFSVVFVHRYRDVNPSIRLDCIEALGDWIVTMPDIFFDGNHLRYMGWVLSDTSAATRGEVIRQLRRLYKEKDRIGGLKTFTEKFKPRMVEIATTDADTGVRVAGVDLLDLLEENSLLEPDDIDAAGRLIYDTDAKVRKAIGPFFAKTVTSTCNDKIDDLGGAESLEEALPEVGDGNYETPRIEWLKLKTLAELLEFHDKDDSLPSQIERSTIDGVLALNVVKGESRFTRAAEVLIEHIEEVKEWELLAGYLLFDHSAGSINGVSNATSSMLKHECTLEESQEAILLEVLQSSVKHTLLDVSERIKAPKNKLTKQQKEDLEEEQEEAARQLVAMIPKLLKKFGSEPATAAAVLRIEAILGLEALKHLRQDSNTYVALLDDVRKQFMSHGTDDVLAPASNAILHAKSYGELDDLAEEKVSALWDDVVSNLLELLEPAKVPVRGACTTEELTALSNNLLRIVRLSAVSDPVPHLEDSSVIAANQADEVEYQGAIDFIIALVGRALPVKGAVLDAQDGALEDEIAARAASAALFYCRWKLKYIVTAATTASSTGVSDDELDALTPRRDAYVENMQAVLKQRKPGDDVSVNMAGCIVDYFTNALILSQIKAQPGIADNFSMLGVGMNDELEKLALHVFAASEKKFAQLTDKRLVHETSSSTDDEDAEEMNEDPMSDPESDDEEDEPTQTQTQASQQRRQDKQLKALLAEQSLCAFTGKIVHAYLGGILPNEAKVRKRLERNKTRMGQNFKEVLTYLDLNAVAKKQKGKSKKKGPAKKAEKVNPKSNAIVAEDEVDDEIEDEDVVREKELAAEAEMESEPEAGGAINGAEE</sequence>
<dbReference type="Pfam" id="PF08514">
    <property type="entry name" value="STAG"/>
    <property type="match status" value="1"/>
</dbReference>
<dbReference type="InterPro" id="IPR056396">
    <property type="entry name" value="HEAT_SCC3-SA"/>
</dbReference>
<feature type="non-terminal residue" evidence="3">
    <location>
        <position position="1075"/>
    </location>
</feature>
<dbReference type="GO" id="GO:0008278">
    <property type="term" value="C:cohesin complex"/>
    <property type="evidence" value="ECO:0007669"/>
    <property type="project" value="TreeGrafter"/>
</dbReference>
<dbReference type="InterPro" id="IPR016024">
    <property type="entry name" value="ARM-type_fold"/>
</dbReference>
<reference evidence="3" key="1">
    <citation type="journal article" date="2020" name="Stud. Mycol.">
        <title>101 Dothideomycetes genomes: a test case for predicting lifestyles and emergence of pathogens.</title>
        <authorList>
            <person name="Haridas S."/>
            <person name="Albert R."/>
            <person name="Binder M."/>
            <person name="Bloem J."/>
            <person name="Labutti K."/>
            <person name="Salamov A."/>
            <person name="Andreopoulos B."/>
            <person name="Baker S."/>
            <person name="Barry K."/>
            <person name="Bills G."/>
            <person name="Bluhm B."/>
            <person name="Cannon C."/>
            <person name="Castanera R."/>
            <person name="Culley D."/>
            <person name="Daum C."/>
            <person name="Ezra D."/>
            <person name="Gonzalez J."/>
            <person name="Henrissat B."/>
            <person name="Kuo A."/>
            <person name="Liang C."/>
            <person name="Lipzen A."/>
            <person name="Lutzoni F."/>
            <person name="Magnuson J."/>
            <person name="Mondo S."/>
            <person name="Nolan M."/>
            <person name="Ohm R."/>
            <person name="Pangilinan J."/>
            <person name="Park H.-J."/>
            <person name="Ramirez L."/>
            <person name="Alfaro M."/>
            <person name="Sun H."/>
            <person name="Tritt A."/>
            <person name="Yoshinaga Y."/>
            <person name="Zwiers L.-H."/>
            <person name="Turgeon B."/>
            <person name="Goodwin S."/>
            <person name="Spatafora J."/>
            <person name="Crous P."/>
            <person name="Grigoriev I."/>
        </authorList>
    </citation>
    <scope>NUCLEOTIDE SEQUENCE</scope>
    <source>
        <strain evidence="3">CBS 116005</strain>
    </source>
</reference>
<dbReference type="InterPro" id="IPR013721">
    <property type="entry name" value="STAG"/>
</dbReference>
<dbReference type="OrthoDB" id="498590at2759"/>
<feature type="compositionally biased region" description="Acidic residues" evidence="1">
    <location>
        <begin position="906"/>
        <end position="931"/>
    </location>
</feature>
<feature type="region of interest" description="Disordered" evidence="1">
    <location>
        <begin position="898"/>
        <end position="945"/>
    </location>
</feature>
<dbReference type="Pfam" id="PF24571">
    <property type="entry name" value="HEAT_SCC3-SA"/>
    <property type="match status" value="1"/>
</dbReference>
<feature type="compositionally biased region" description="Low complexity" evidence="1">
    <location>
        <begin position="932"/>
        <end position="941"/>
    </location>
</feature>
<feature type="domain" description="SCD" evidence="2">
    <location>
        <begin position="256"/>
        <end position="341"/>
    </location>
</feature>
<organism evidence="3 4">
    <name type="scientific">Teratosphaeria nubilosa</name>
    <dbReference type="NCBI Taxonomy" id="161662"/>
    <lineage>
        <taxon>Eukaryota</taxon>
        <taxon>Fungi</taxon>
        <taxon>Dikarya</taxon>
        <taxon>Ascomycota</taxon>
        <taxon>Pezizomycotina</taxon>
        <taxon>Dothideomycetes</taxon>
        <taxon>Dothideomycetidae</taxon>
        <taxon>Mycosphaerellales</taxon>
        <taxon>Teratosphaeriaceae</taxon>
        <taxon>Teratosphaeria</taxon>
    </lineage>
</organism>
<dbReference type="PANTHER" id="PTHR11199:SF0">
    <property type="entry name" value="LD34181P-RELATED"/>
    <property type="match status" value="1"/>
</dbReference>
<feature type="region of interest" description="Disordered" evidence="1">
    <location>
        <begin position="1009"/>
        <end position="1075"/>
    </location>
</feature>
<name>A0A6G1L2E5_9PEZI</name>
<feature type="non-terminal residue" evidence="3">
    <location>
        <position position="1"/>
    </location>
</feature>
<dbReference type="PANTHER" id="PTHR11199">
    <property type="entry name" value="STROMAL ANTIGEN"/>
    <property type="match status" value="1"/>
</dbReference>
<dbReference type="AlphaFoldDB" id="A0A6G1L2E5"/>
<feature type="compositionally biased region" description="Acidic residues" evidence="1">
    <location>
        <begin position="1035"/>
        <end position="1048"/>
    </location>
</feature>
<proteinExistence type="predicted"/>
<dbReference type="SUPFAM" id="SSF48371">
    <property type="entry name" value="ARM repeat"/>
    <property type="match status" value="1"/>
</dbReference>
<dbReference type="GO" id="GO:0007062">
    <property type="term" value="P:sister chromatid cohesion"/>
    <property type="evidence" value="ECO:0007669"/>
    <property type="project" value="UniProtKB-ARBA"/>
</dbReference>
<feature type="compositionally biased region" description="Basic residues" evidence="1">
    <location>
        <begin position="1009"/>
        <end position="1020"/>
    </location>
</feature>
<evidence type="ECO:0000256" key="1">
    <source>
        <dbReference type="SAM" id="MobiDB-lite"/>
    </source>
</evidence>
<evidence type="ECO:0000313" key="3">
    <source>
        <dbReference type="EMBL" id="KAF2767103.1"/>
    </source>
</evidence>
<protein>
    <submittedName>
        <fullName evidence="3">STAG-domain-containing protein</fullName>
    </submittedName>
</protein>
<gene>
    <name evidence="3" type="ORF">EJ03DRAFT_258925</name>
</gene>
<dbReference type="GO" id="GO:0005634">
    <property type="term" value="C:nucleus"/>
    <property type="evidence" value="ECO:0007669"/>
    <property type="project" value="TreeGrafter"/>
</dbReference>
<evidence type="ECO:0000259" key="2">
    <source>
        <dbReference type="PROSITE" id="PS51425"/>
    </source>
</evidence>
<dbReference type="InterPro" id="IPR039662">
    <property type="entry name" value="Cohesin_Scc3/SA"/>
</dbReference>